<name>A0A8F1SBW6_9BACT</name>
<sequence>MSDTDDDSAALGDKRTYFSGEYEKYSWHNLMSPTITGHKSRNSLSQCA</sequence>
<accession>A0A8F1SBW6</accession>
<proteinExistence type="predicted"/>
<evidence type="ECO:0000313" key="2">
    <source>
        <dbReference type="Proteomes" id="UP000679129"/>
    </source>
</evidence>
<reference evidence="1" key="1">
    <citation type="submission" date="2021-06" db="EMBL/GenBank/DDBJ databases">
        <title>An adapted protocol for Saccharibacteria cultivation: two new species join this phylum of Candidate Phyla Radiations.</title>
        <authorList>
            <person name="Ibrahim A."/>
            <person name="Maatouk M."/>
            <person name="Zgheib R."/>
            <person name="Haddad G."/>
            <person name="Bou Khalil J."/>
            <person name="Raoult D."/>
            <person name="Bittar F."/>
        </authorList>
    </citation>
    <scope>NUCLEOTIDE SEQUENCE</scope>
    <source>
        <strain evidence="1">IHU1</strain>
    </source>
</reference>
<dbReference type="AlphaFoldDB" id="A0A8F1SBW6"/>
<dbReference type="KEGG" id="mnd:KOY48_02645"/>
<dbReference type="EMBL" id="CP076460">
    <property type="protein sequence ID" value="QWQ32698.1"/>
    <property type="molecule type" value="Genomic_DNA"/>
</dbReference>
<organism evidence="1 2">
    <name type="scientific">Candidatus Minimicrobia naudis</name>
    <dbReference type="NCBI Taxonomy" id="2841263"/>
    <lineage>
        <taxon>Bacteria</taxon>
        <taxon>Candidatus Saccharimonadota</taxon>
        <taxon>Candidatus Saccharimonadota incertae sedis</taxon>
        <taxon>Candidatus Minimicrobia</taxon>
    </lineage>
</organism>
<evidence type="ECO:0000313" key="1">
    <source>
        <dbReference type="EMBL" id="QWQ32698.1"/>
    </source>
</evidence>
<protein>
    <submittedName>
        <fullName evidence="1">Uncharacterized protein</fullName>
    </submittedName>
</protein>
<dbReference type="Proteomes" id="UP000679129">
    <property type="component" value="Chromosome"/>
</dbReference>
<keyword evidence="2" id="KW-1185">Reference proteome</keyword>
<gene>
    <name evidence="1" type="ORF">KOY48_02645</name>
</gene>